<accession>A0A2J4ZMM6</accession>
<sequence length="34" mass="4207">MSPHSHFDTKRSHIDYFNHCQFDINRFNKKLKTL</sequence>
<reference evidence="1 2" key="2">
    <citation type="submission" date="2018-01" db="EMBL/GenBank/DDBJ databases">
        <title>Genomic study of Klebsiella pneumoniae.</title>
        <authorList>
            <person name="Yang Y."/>
            <person name="Bicalho R."/>
        </authorList>
    </citation>
    <scope>NUCLEOTIDE SEQUENCE [LARGE SCALE GENOMIC DNA]</scope>
    <source>
        <strain evidence="1 2">A2</strain>
    </source>
</reference>
<name>A0A2J4ZMM6_9ENTR</name>
<comment type="caution">
    <text evidence="1">The sequence shown here is derived from an EMBL/GenBank/DDBJ whole genome shotgun (WGS) entry which is preliminary data.</text>
</comment>
<organism evidence="1 2">
    <name type="scientific">Klebsiella michiganensis</name>
    <dbReference type="NCBI Taxonomy" id="1134687"/>
    <lineage>
        <taxon>Bacteria</taxon>
        <taxon>Pseudomonadati</taxon>
        <taxon>Pseudomonadota</taxon>
        <taxon>Gammaproteobacteria</taxon>
        <taxon>Enterobacterales</taxon>
        <taxon>Enterobacteriaceae</taxon>
        <taxon>Klebsiella/Raoultella group</taxon>
        <taxon>Klebsiella</taxon>
    </lineage>
</organism>
<gene>
    <name evidence="1" type="ORF">CWM85_12010</name>
</gene>
<dbReference type="AlphaFoldDB" id="A0A2J4ZMM6"/>
<reference evidence="1 2" key="1">
    <citation type="submission" date="2017-11" db="EMBL/GenBank/DDBJ databases">
        <authorList>
            <person name="Han C.G."/>
        </authorList>
    </citation>
    <scope>NUCLEOTIDE SEQUENCE [LARGE SCALE GENOMIC DNA]</scope>
    <source>
        <strain evidence="1 2">A2</strain>
    </source>
</reference>
<proteinExistence type="predicted"/>
<evidence type="ECO:0000313" key="1">
    <source>
        <dbReference type="EMBL" id="PLM64295.1"/>
    </source>
</evidence>
<evidence type="ECO:0000313" key="2">
    <source>
        <dbReference type="Proteomes" id="UP000234661"/>
    </source>
</evidence>
<dbReference type="EMBL" id="PIET01000286">
    <property type="protein sequence ID" value="PLM64295.1"/>
    <property type="molecule type" value="Genomic_DNA"/>
</dbReference>
<protein>
    <submittedName>
        <fullName evidence="1">Transcriptional regulator</fullName>
    </submittedName>
</protein>
<dbReference type="Proteomes" id="UP000234661">
    <property type="component" value="Unassembled WGS sequence"/>
</dbReference>